<evidence type="ECO:0000313" key="11">
    <source>
        <dbReference type="Proteomes" id="UP000315995"/>
    </source>
</evidence>
<proteinExistence type="inferred from homology"/>
<evidence type="ECO:0000256" key="9">
    <source>
        <dbReference type="HAMAP-Rule" id="MF_00454"/>
    </source>
</evidence>
<dbReference type="OrthoDB" id="9806299at2"/>
<accession>A0A5B8XYT4</accession>
<evidence type="ECO:0000256" key="8">
    <source>
        <dbReference type="ARBA" id="ARBA00035585"/>
    </source>
</evidence>
<keyword evidence="11" id="KW-1185">Reference proteome</keyword>
<accession>A0A4Y6PND9</accession>
<dbReference type="Pfam" id="PF02537">
    <property type="entry name" value="CRCB"/>
    <property type="match status" value="1"/>
</dbReference>
<protein>
    <recommendedName>
        <fullName evidence="9">Fluoride-specific ion channel FluC</fullName>
    </recommendedName>
</protein>
<evidence type="ECO:0000256" key="3">
    <source>
        <dbReference type="ARBA" id="ARBA00022692"/>
    </source>
</evidence>
<dbReference type="PANTHER" id="PTHR28259:SF1">
    <property type="entry name" value="FLUORIDE EXPORT PROTEIN 1-RELATED"/>
    <property type="match status" value="1"/>
</dbReference>
<dbReference type="GO" id="GO:0046872">
    <property type="term" value="F:metal ion binding"/>
    <property type="evidence" value="ECO:0007669"/>
    <property type="project" value="UniProtKB-KW"/>
</dbReference>
<evidence type="ECO:0000256" key="4">
    <source>
        <dbReference type="ARBA" id="ARBA00022989"/>
    </source>
</evidence>
<evidence type="ECO:0000256" key="6">
    <source>
        <dbReference type="ARBA" id="ARBA00023303"/>
    </source>
</evidence>
<feature type="binding site" evidence="9">
    <location>
        <position position="96"/>
    </location>
    <ligand>
        <name>Na(+)</name>
        <dbReference type="ChEBI" id="CHEBI:29101"/>
        <note>structural</note>
    </ligand>
</feature>
<keyword evidence="9" id="KW-0479">Metal-binding</keyword>
<feature type="transmembrane region" description="Helical" evidence="9">
    <location>
        <begin position="85"/>
        <end position="103"/>
    </location>
</feature>
<evidence type="ECO:0000256" key="5">
    <source>
        <dbReference type="ARBA" id="ARBA00023136"/>
    </source>
</evidence>
<dbReference type="AlphaFoldDB" id="A0A4Y6PND9"/>
<keyword evidence="4 9" id="KW-1133">Transmembrane helix</keyword>
<dbReference type="GO" id="GO:0062054">
    <property type="term" value="F:fluoride channel activity"/>
    <property type="evidence" value="ECO:0007669"/>
    <property type="project" value="UniProtKB-UniRule"/>
</dbReference>
<dbReference type="Proteomes" id="UP000315995">
    <property type="component" value="Chromosome"/>
</dbReference>
<reference evidence="10 11" key="1">
    <citation type="submission" date="2019-06" db="EMBL/GenBank/DDBJ databases">
        <title>Persicimonas caeni gen. nov., sp. nov., a predatory bacterium isolated from solar saltern.</title>
        <authorList>
            <person name="Wang S."/>
        </authorList>
    </citation>
    <scope>NUCLEOTIDE SEQUENCE [LARGE SCALE GENOMIC DNA]</scope>
    <source>
        <strain evidence="10 11">YN101</strain>
    </source>
</reference>
<gene>
    <name evidence="9" type="primary">fluC</name>
    <name evidence="9" type="synonym">crcB</name>
    <name evidence="10" type="ORF">FIV42_03420</name>
</gene>
<comment type="catalytic activity">
    <reaction evidence="8">
        <text>fluoride(in) = fluoride(out)</text>
        <dbReference type="Rhea" id="RHEA:76159"/>
        <dbReference type="ChEBI" id="CHEBI:17051"/>
    </reaction>
    <physiologicalReaction direction="left-to-right" evidence="8">
        <dbReference type="Rhea" id="RHEA:76160"/>
    </physiologicalReaction>
</comment>
<feature type="transmembrane region" description="Helical" evidence="9">
    <location>
        <begin position="50"/>
        <end position="73"/>
    </location>
</feature>
<keyword evidence="5 9" id="KW-0472">Membrane</keyword>
<keyword evidence="9" id="KW-0813">Transport</keyword>
<keyword evidence="9" id="KW-0915">Sodium</keyword>
<feature type="transmembrane region" description="Helical" evidence="9">
    <location>
        <begin position="115"/>
        <end position="139"/>
    </location>
</feature>
<feature type="binding site" evidence="9">
    <location>
        <position position="93"/>
    </location>
    <ligand>
        <name>Na(+)</name>
        <dbReference type="ChEBI" id="CHEBI:29101"/>
        <note>structural</note>
    </ligand>
</feature>
<comment type="activity regulation">
    <text evidence="9">Na(+) is not transported, but it plays an essential structural role and its presence is essential for fluoride channel function.</text>
</comment>
<keyword evidence="3 9" id="KW-0812">Transmembrane</keyword>
<dbReference type="GO" id="GO:0005886">
    <property type="term" value="C:plasma membrane"/>
    <property type="evidence" value="ECO:0007669"/>
    <property type="project" value="UniProtKB-SubCell"/>
</dbReference>
<dbReference type="PANTHER" id="PTHR28259">
    <property type="entry name" value="FLUORIDE EXPORT PROTEIN 1-RELATED"/>
    <property type="match status" value="1"/>
</dbReference>
<evidence type="ECO:0000256" key="7">
    <source>
        <dbReference type="ARBA" id="ARBA00035120"/>
    </source>
</evidence>
<evidence type="ECO:0000256" key="2">
    <source>
        <dbReference type="ARBA" id="ARBA00022475"/>
    </source>
</evidence>
<organism evidence="10 11">
    <name type="scientific">Persicimonas caeni</name>
    <dbReference type="NCBI Taxonomy" id="2292766"/>
    <lineage>
        <taxon>Bacteria</taxon>
        <taxon>Deltaproteobacteria</taxon>
        <taxon>Bradymonadales</taxon>
        <taxon>Bradymonadaceae</taxon>
        <taxon>Persicimonas</taxon>
    </lineage>
</organism>
<dbReference type="HAMAP" id="MF_00454">
    <property type="entry name" value="FluC"/>
    <property type="match status" value="1"/>
</dbReference>
<comment type="subcellular location">
    <subcellularLocation>
        <location evidence="1 9">Cell membrane</location>
        <topology evidence="1 9">Multi-pass membrane protein</topology>
    </subcellularLocation>
</comment>
<keyword evidence="2 9" id="KW-1003">Cell membrane</keyword>
<dbReference type="InterPro" id="IPR003691">
    <property type="entry name" value="FluC"/>
</dbReference>
<evidence type="ECO:0000313" key="10">
    <source>
        <dbReference type="EMBL" id="QDG49821.1"/>
    </source>
</evidence>
<dbReference type="EMBL" id="CP041186">
    <property type="protein sequence ID" value="QDG49821.1"/>
    <property type="molecule type" value="Genomic_DNA"/>
</dbReference>
<evidence type="ECO:0000256" key="1">
    <source>
        <dbReference type="ARBA" id="ARBA00004651"/>
    </source>
</evidence>
<dbReference type="GO" id="GO:0140114">
    <property type="term" value="P:cellular detoxification of fluoride"/>
    <property type="evidence" value="ECO:0007669"/>
    <property type="project" value="UniProtKB-UniRule"/>
</dbReference>
<name>A0A4Y6PND9_PERCE</name>
<comment type="similarity">
    <text evidence="7 9">Belongs to the fluoride channel Fluc/FEX (TC 1.A.43) family.</text>
</comment>
<sequence length="144" mass="15286">MLRRRAKRLHSGGGMNLWVKIGLVALGGALGALSRTGLSEWIYGHTGEEGFAWGTLTVNLLGCLLIGMARAGVETADWASPELRTLTFSGFLGAFTTFSTFEADAMTMWRSGERVLAGIYLGGSVVGGLIAFILGWYIIARAAA</sequence>
<keyword evidence="6 9" id="KW-0407">Ion channel</keyword>
<keyword evidence="9" id="KW-0406">Ion transport</keyword>
<comment type="function">
    <text evidence="9">Fluoride-specific ion channel. Important for reducing fluoride concentration in the cell, thus reducing its toxicity.</text>
</comment>